<dbReference type="InterPro" id="IPR016156">
    <property type="entry name" value="FAD/NAD-linked_Rdtase_dimer_sf"/>
</dbReference>
<dbReference type="PRINTS" id="PR00411">
    <property type="entry name" value="PNDRDTASEI"/>
</dbReference>
<protein>
    <recommendedName>
        <fullName evidence="4 16">Dihydrolipoyl dehydrogenase</fullName>
        <ecNumber evidence="3 16">1.8.1.4</ecNumber>
    </recommendedName>
</protein>
<dbReference type="Gene3D" id="3.30.390.30">
    <property type="match status" value="1"/>
</dbReference>
<comment type="subcellular location">
    <subcellularLocation>
        <location evidence="1">Cytoplasm</location>
    </subcellularLocation>
</comment>
<comment type="similarity">
    <text evidence="2 16">Belongs to the class-I pyridine nucleotide-disulfide oxidoreductase family.</text>
</comment>
<dbReference type="PRINTS" id="PR00368">
    <property type="entry name" value="FADPNR"/>
</dbReference>
<evidence type="ECO:0000313" key="19">
    <source>
        <dbReference type="EMBL" id="TWA74315.1"/>
    </source>
</evidence>
<dbReference type="InterPro" id="IPR023753">
    <property type="entry name" value="FAD/NAD-binding_dom"/>
</dbReference>
<organism evidence="19 20">
    <name type="scientific">Azospirillum brasilense</name>
    <dbReference type="NCBI Taxonomy" id="192"/>
    <lineage>
        <taxon>Bacteria</taxon>
        <taxon>Pseudomonadati</taxon>
        <taxon>Pseudomonadota</taxon>
        <taxon>Alphaproteobacteria</taxon>
        <taxon>Rhodospirillales</taxon>
        <taxon>Azospirillaceae</taxon>
        <taxon>Azospirillum</taxon>
    </lineage>
</organism>
<sequence>MADMNYDLIVIGGGPGGYVAAIRAAQLGLSTAVVERENLGGICLNWGCIPTKALLRSAEVLRNAKHATEYGLVIQNPSFDLDKVVQRSRKVAGQLNGGVKHLLKKNKVAVIEGEAKLLGKGQVAVTKGGAAVGTFGAKNIIVATGARARTLPGLEDDGNLVWTYRKAMTPNTTPKSLLVIGSGAIGIEFASFYNELGAKVTVVEVMDRILPVEDEEISAFARKQFEKQGMRIITNGKAGNLRKGADSVTVAVEANGKTEDITVDRVILAVGISPNTENLGLENTKVQTDRGHIKTNANCQTDEPGVYAIGDVTGAPWLAHKASHEGVIAVEHIAGKHPHALDVRNIPGCTYSHPQIASVGLTEKKAKEAGYEVRVGRFPFIGNGKAIALGEADGMVKTVFDAKTGELLGAHMVGAEVTELIQGYTVAKTMETTEQELMQTVFPHPTLSEMMHESVLDAYGRAIHF</sequence>
<dbReference type="InterPro" id="IPR036188">
    <property type="entry name" value="FAD/NAD-bd_sf"/>
</dbReference>
<keyword evidence="8 16" id="KW-0560">Oxidoreductase</keyword>
<evidence type="ECO:0000256" key="2">
    <source>
        <dbReference type="ARBA" id="ARBA00007532"/>
    </source>
</evidence>
<keyword evidence="6 16" id="KW-0285">Flavoprotein</keyword>
<evidence type="ECO:0000313" key="20">
    <source>
        <dbReference type="Proteomes" id="UP000316083"/>
    </source>
</evidence>
<feature type="disulfide bond" description="Redox-active" evidence="15">
    <location>
        <begin position="43"/>
        <end position="48"/>
    </location>
</feature>
<feature type="binding site" evidence="14">
    <location>
        <position position="311"/>
    </location>
    <ligand>
        <name>FAD</name>
        <dbReference type="ChEBI" id="CHEBI:57692"/>
    </ligand>
</feature>
<keyword evidence="14" id="KW-0547">Nucleotide-binding</keyword>
<dbReference type="EC" id="1.8.1.4" evidence="3 16"/>
<evidence type="ECO:0000256" key="7">
    <source>
        <dbReference type="ARBA" id="ARBA00022827"/>
    </source>
</evidence>
<keyword evidence="7 14" id="KW-0274">FAD</keyword>
<dbReference type="PANTHER" id="PTHR22912">
    <property type="entry name" value="DISULFIDE OXIDOREDUCTASE"/>
    <property type="match status" value="1"/>
</dbReference>
<dbReference type="PANTHER" id="PTHR22912:SF217">
    <property type="entry name" value="DIHYDROLIPOYL DEHYDROGENASE"/>
    <property type="match status" value="1"/>
</dbReference>
<dbReference type="EMBL" id="VITF01000001">
    <property type="protein sequence ID" value="TWA74315.1"/>
    <property type="molecule type" value="Genomic_DNA"/>
</dbReference>
<evidence type="ECO:0000256" key="6">
    <source>
        <dbReference type="ARBA" id="ARBA00022630"/>
    </source>
</evidence>
<dbReference type="Proteomes" id="UP000316083">
    <property type="component" value="Unassembled WGS sequence"/>
</dbReference>
<dbReference type="GO" id="GO:0050660">
    <property type="term" value="F:flavin adenine dinucleotide binding"/>
    <property type="evidence" value="ECO:0007669"/>
    <property type="project" value="InterPro"/>
</dbReference>
<evidence type="ECO:0000256" key="5">
    <source>
        <dbReference type="ARBA" id="ARBA00022490"/>
    </source>
</evidence>
<feature type="binding site" evidence="14">
    <location>
        <position position="204"/>
    </location>
    <ligand>
        <name>NAD(+)</name>
        <dbReference type="ChEBI" id="CHEBI:57540"/>
    </ligand>
</feature>
<evidence type="ECO:0000256" key="1">
    <source>
        <dbReference type="ARBA" id="ARBA00004496"/>
    </source>
</evidence>
<dbReference type="InterPro" id="IPR012999">
    <property type="entry name" value="Pyr_OxRdtase_I_AS"/>
</dbReference>
<keyword evidence="9 14" id="KW-0520">NAD</keyword>
<feature type="binding site" evidence="14">
    <location>
        <begin position="181"/>
        <end position="188"/>
    </location>
    <ligand>
        <name>NAD(+)</name>
        <dbReference type="ChEBI" id="CHEBI:57540"/>
    </ligand>
</feature>
<feature type="domain" description="FAD/NAD(P)-binding" evidence="18">
    <location>
        <begin position="6"/>
        <end position="326"/>
    </location>
</feature>
<dbReference type="FunFam" id="3.30.390.30:FF:000001">
    <property type="entry name" value="Dihydrolipoyl dehydrogenase"/>
    <property type="match status" value="1"/>
</dbReference>
<dbReference type="SUPFAM" id="SSF51905">
    <property type="entry name" value="FAD/NAD(P)-binding domain"/>
    <property type="match status" value="1"/>
</dbReference>
<comment type="catalytic activity">
    <reaction evidence="12 16">
        <text>N(6)-[(R)-dihydrolipoyl]-L-lysyl-[protein] + NAD(+) = N(6)-[(R)-lipoyl]-L-lysyl-[protein] + NADH + H(+)</text>
        <dbReference type="Rhea" id="RHEA:15045"/>
        <dbReference type="Rhea" id="RHEA-COMP:10474"/>
        <dbReference type="Rhea" id="RHEA-COMP:10475"/>
        <dbReference type="ChEBI" id="CHEBI:15378"/>
        <dbReference type="ChEBI" id="CHEBI:57540"/>
        <dbReference type="ChEBI" id="CHEBI:57945"/>
        <dbReference type="ChEBI" id="CHEBI:83099"/>
        <dbReference type="ChEBI" id="CHEBI:83100"/>
        <dbReference type="EC" id="1.8.1.4"/>
    </reaction>
</comment>
<dbReference type="InterPro" id="IPR001100">
    <property type="entry name" value="Pyr_nuc-diS_OxRdtase"/>
</dbReference>
<comment type="caution">
    <text evidence="19">The sequence shown here is derived from an EMBL/GenBank/DDBJ whole genome shotgun (WGS) entry which is preliminary data.</text>
</comment>
<feature type="domain" description="Pyridine nucleotide-disulphide oxidoreductase dimerisation" evidence="17">
    <location>
        <begin position="346"/>
        <end position="454"/>
    </location>
</feature>
<dbReference type="AlphaFoldDB" id="A0A560BNX2"/>
<dbReference type="GO" id="GO:0004148">
    <property type="term" value="F:dihydrolipoyl dehydrogenase (NADH) activity"/>
    <property type="evidence" value="ECO:0007669"/>
    <property type="project" value="UniProtKB-EC"/>
</dbReference>
<evidence type="ECO:0000256" key="9">
    <source>
        <dbReference type="ARBA" id="ARBA00023027"/>
    </source>
</evidence>
<evidence type="ECO:0000259" key="17">
    <source>
        <dbReference type="Pfam" id="PF02852"/>
    </source>
</evidence>
<feature type="binding site" evidence="14">
    <location>
        <position position="52"/>
    </location>
    <ligand>
        <name>FAD</name>
        <dbReference type="ChEBI" id="CHEBI:57692"/>
    </ligand>
</feature>
<dbReference type="PROSITE" id="PS00076">
    <property type="entry name" value="PYRIDINE_REDOX_1"/>
    <property type="match status" value="1"/>
</dbReference>
<evidence type="ECO:0000256" key="11">
    <source>
        <dbReference type="ARBA" id="ARBA00023284"/>
    </source>
</evidence>
<dbReference type="SUPFAM" id="SSF55424">
    <property type="entry name" value="FAD/NAD-linked reductases, dimerisation (C-terminal) domain"/>
    <property type="match status" value="1"/>
</dbReference>
<dbReference type="GO" id="GO:0006103">
    <property type="term" value="P:2-oxoglutarate metabolic process"/>
    <property type="evidence" value="ECO:0007669"/>
    <property type="project" value="TreeGrafter"/>
</dbReference>
<dbReference type="Gene3D" id="3.50.50.60">
    <property type="entry name" value="FAD/NAD(P)-binding domain"/>
    <property type="match status" value="2"/>
</dbReference>
<dbReference type="Pfam" id="PF02852">
    <property type="entry name" value="Pyr_redox_dim"/>
    <property type="match status" value="1"/>
</dbReference>
<evidence type="ECO:0000256" key="16">
    <source>
        <dbReference type="RuleBase" id="RU003692"/>
    </source>
</evidence>
<evidence type="ECO:0000256" key="3">
    <source>
        <dbReference type="ARBA" id="ARBA00012608"/>
    </source>
</evidence>
<feature type="active site" description="Proton acceptor" evidence="13">
    <location>
        <position position="444"/>
    </location>
</feature>
<evidence type="ECO:0000256" key="8">
    <source>
        <dbReference type="ARBA" id="ARBA00023002"/>
    </source>
</evidence>
<dbReference type="NCBIfam" id="TIGR01350">
    <property type="entry name" value="lipoamide_DH"/>
    <property type="match status" value="1"/>
</dbReference>
<keyword evidence="5" id="KW-0963">Cytoplasm</keyword>
<gene>
    <name evidence="19" type="ORF">FBZ82_101330</name>
</gene>
<evidence type="ECO:0000259" key="18">
    <source>
        <dbReference type="Pfam" id="PF07992"/>
    </source>
</evidence>
<evidence type="ECO:0000256" key="15">
    <source>
        <dbReference type="PIRSR" id="PIRSR000350-4"/>
    </source>
</evidence>
<evidence type="ECO:0000256" key="12">
    <source>
        <dbReference type="ARBA" id="ARBA00049187"/>
    </source>
</evidence>
<comment type="cofactor">
    <cofactor evidence="14 16">
        <name>FAD</name>
        <dbReference type="ChEBI" id="CHEBI:57692"/>
    </cofactor>
    <text evidence="14 16">Binds 1 FAD per subunit.</text>
</comment>
<dbReference type="GO" id="GO:0005737">
    <property type="term" value="C:cytoplasm"/>
    <property type="evidence" value="ECO:0007669"/>
    <property type="project" value="UniProtKB-SubCell"/>
</dbReference>
<reference evidence="19 20" key="1">
    <citation type="submission" date="2019-06" db="EMBL/GenBank/DDBJ databases">
        <title>Genomic Encyclopedia of Type Strains, Phase IV (KMG-V): Genome sequencing to study the core and pangenomes of soil and plant-associated prokaryotes.</title>
        <authorList>
            <person name="Whitman W."/>
        </authorList>
    </citation>
    <scope>NUCLEOTIDE SEQUENCE [LARGE SCALE GENOMIC DNA]</scope>
    <source>
        <strain evidence="19 20">BR 11796</strain>
    </source>
</reference>
<keyword evidence="10" id="KW-1015">Disulfide bond</keyword>
<evidence type="ECO:0000256" key="13">
    <source>
        <dbReference type="PIRSR" id="PIRSR000350-2"/>
    </source>
</evidence>
<dbReference type="InterPro" id="IPR006258">
    <property type="entry name" value="Lipoamide_DH"/>
</dbReference>
<proteinExistence type="inferred from homology"/>
<dbReference type="Pfam" id="PF07992">
    <property type="entry name" value="Pyr_redox_2"/>
    <property type="match status" value="1"/>
</dbReference>
<dbReference type="PIRSF" id="PIRSF000350">
    <property type="entry name" value="Mercury_reductase_MerA"/>
    <property type="match status" value="1"/>
</dbReference>
<feature type="binding site" evidence="14">
    <location>
        <position position="271"/>
    </location>
    <ligand>
        <name>NAD(+)</name>
        <dbReference type="ChEBI" id="CHEBI:57540"/>
    </ligand>
</feature>
<dbReference type="InterPro" id="IPR004099">
    <property type="entry name" value="Pyr_nucl-diS_OxRdtase_dimer"/>
</dbReference>
<dbReference type="InterPro" id="IPR050151">
    <property type="entry name" value="Class-I_Pyr_Nuc-Dis_Oxidored"/>
</dbReference>
<evidence type="ECO:0000256" key="10">
    <source>
        <dbReference type="ARBA" id="ARBA00023157"/>
    </source>
</evidence>
<comment type="miscellaneous">
    <text evidence="16">The active site is a redox-active disulfide bond.</text>
</comment>
<accession>A0A560BNX2</accession>
<evidence type="ECO:0000256" key="4">
    <source>
        <dbReference type="ARBA" id="ARBA00016961"/>
    </source>
</evidence>
<evidence type="ECO:0000256" key="14">
    <source>
        <dbReference type="PIRSR" id="PIRSR000350-3"/>
    </source>
</evidence>
<name>A0A560BNX2_AZOBR</name>
<keyword evidence="11 16" id="KW-0676">Redox-active center</keyword>
<dbReference type="RefSeq" id="WP_145672032.1">
    <property type="nucleotide sequence ID" value="NZ_VITF01000001.1"/>
</dbReference>